<evidence type="ECO:0000313" key="3">
    <source>
        <dbReference type="Proteomes" id="UP001567538"/>
    </source>
</evidence>
<feature type="compositionally biased region" description="Polar residues" evidence="1">
    <location>
        <begin position="68"/>
        <end position="85"/>
    </location>
</feature>
<dbReference type="EMBL" id="JBEAFC010000008">
    <property type="protein sequence ID" value="KAL1545256.1"/>
    <property type="molecule type" value="Genomic_DNA"/>
</dbReference>
<feature type="region of interest" description="Disordered" evidence="1">
    <location>
        <begin position="1"/>
        <end position="29"/>
    </location>
</feature>
<dbReference type="AlphaFoldDB" id="A0ABD1GM90"/>
<feature type="compositionally biased region" description="Basic and acidic residues" evidence="1">
    <location>
        <begin position="86"/>
        <end position="101"/>
    </location>
</feature>
<organism evidence="2 3">
    <name type="scientific">Salvia divinorum</name>
    <name type="common">Maria pastora</name>
    <name type="synonym">Diviner's sage</name>
    <dbReference type="NCBI Taxonomy" id="28513"/>
    <lineage>
        <taxon>Eukaryota</taxon>
        <taxon>Viridiplantae</taxon>
        <taxon>Streptophyta</taxon>
        <taxon>Embryophyta</taxon>
        <taxon>Tracheophyta</taxon>
        <taxon>Spermatophyta</taxon>
        <taxon>Magnoliopsida</taxon>
        <taxon>eudicotyledons</taxon>
        <taxon>Gunneridae</taxon>
        <taxon>Pentapetalae</taxon>
        <taxon>asterids</taxon>
        <taxon>lamiids</taxon>
        <taxon>Lamiales</taxon>
        <taxon>Lamiaceae</taxon>
        <taxon>Nepetoideae</taxon>
        <taxon>Mentheae</taxon>
        <taxon>Salviinae</taxon>
        <taxon>Salvia</taxon>
        <taxon>Salvia subgen. Calosphace</taxon>
    </lineage>
</organism>
<keyword evidence="3" id="KW-1185">Reference proteome</keyword>
<reference evidence="2 3" key="1">
    <citation type="submission" date="2024-06" db="EMBL/GenBank/DDBJ databases">
        <title>A chromosome level genome sequence of Diviner's sage (Salvia divinorum).</title>
        <authorList>
            <person name="Ford S.A."/>
            <person name="Ro D.-K."/>
            <person name="Ness R.W."/>
            <person name="Phillips M.A."/>
        </authorList>
    </citation>
    <scope>NUCLEOTIDE SEQUENCE [LARGE SCALE GENOMIC DNA]</scope>
    <source>
        <strain evidence="2">SAF-2024a</strain>
        <tissue evidence="2">Leaf</tissue>
    </source>
</reference>
<evidence type="ECO:0000313" key="2">
    <source>
        <dbReference type="EMBL" id="KAL1545256.1"/>
    </source>
</evidence>
<protein>
    <submittedName>
        <fullName evidence="2">Uncharacterized protein</fullName>
    </submittedName>
</protein>
<gene>
    <name evidence="2" type="ORF">AAHA92_22002</name>
</gene>
<evidence type="ECO:0000256" key="1">
    <source>
        <dbReference type="SAM" id="MobiDB-lite"/>
    </source>
</evidence>
<proteinExistence type="predicted"/>
<sequence length="101" mass="10932">MGRVTSDTRLTRLGQVSKGQQSLHPGRVASMLPHPVRSICLALLQKPDSGPVASTSSRLSPKGIEIQQPVSSFCNPGLTPSSFTQEEQKRKSGEDEIFQKS</sequence>
<comment type="caution">
    <text evidence="2">The sequence shown here is derived from an EMBL/GenBank/DDBJ whole genome shotgun (WGS) entry which is preliminary data.</text>
</comment>
<name>A0ABD1GM90_SALDI</name>
<accession>A0ABD1GM90</accession>
<feature type="region of interest" description="Disordered" evidence="1">
    <location>
        <begin position="47"/>
        <end position="101"/>
    </location>
</feature>
<dbReference type="Proteomes" id="UP001567538">
    <property type="component" value="Unassembled WGS sequence"/>
</dbReference>